<comment type="caution">
    <text evidence="1">The sequence shown here is derived from an EMBL/GenBank/DDBJ whole genome shotgun (WGS) entry which is preliminary data.</text>
</comment>
<dbReference type="EMBL" id="MU795421">
    <property type="protein sequence ID" value="KAJ3806467.1"/>
    <property type="molecule type" value="Genomic_DNA"/>
</dbReference>
<sequence>MIKKNTSRVSSFAEEDSLESLLAPDSRGRLQFGDPKKSSKRTTRALFAISNLVEAARRLETKIQSISTSHTPEEIQATLCAVEDGSETLNLQIASITRTAVSEEVKEAREILESLNQMVCAWRLEYPDSSPVKINNRKHFFDPGEGKNTPTIIAYCIALVSRVFEGTAQRGASLILKLLKIFGFSFATLGGQELNPDQEAVLAMVPESIETLEQKFNLNIKCISYAVCPKCSFTHPPSYPNDATHPVYPTVCSERRAPLEEPCGALLLSYGKPLKRYEYYPFFDWFGRFLALPGIEEYGNKFCDTVSSHQSIPSDKVDQTDGRFVHEFRAQDGKLFVADRGNEGRWFFTLNADFFNVEGNRIRGKMSSTGMIAMSCLNLPLEIRNDHAFLYIPGIIRGPHEPNASNAEHRHYLKPLVDDLVKGYTRGVRPFATFRTRDSNTPYSQVSRIALVLALMDFKAARPFCGLLDVTSHHFCFLCDCWHTAHLGRTDYENWTTLDDERLRKGAEMWLEAMLKDRKAIEELFGTRFSELWRLPYWRLCQIGIDPMHAFFLILLQRMFRDILGLDNPEDPSRKPIKPRFKIAFYYNFTPPPSLSSLVQEMAERLELLKELGKSMNYSSASGVGSIHRLLQQPLSRGEQEDELRKVLRKLPGNSLAYVCTDIERLPTGKFAKDDMVKQLMDWRMMKPLGQMKSAIIDSPGLLRRVQQVVREVVTPAWVTNPPSNVGLYEAGTLKADNWRTLFSIHMPLAILSLWKESSPLAAANASDMTSVMDTVMHLACASLIMTKRKLSLTRRDDFRRLLRLHILGLKENFPGWIFPTHHLAFHIHEFMDLFSGVRHWWLFPFEKLIGKLQRTPTNHKPGEFEHTLLHSFCTGAFFRQWMMRPNAPPFLRYCQKLIDKAYNYDHRPSDHSASNAPDQSSVTPDLIASNFTLTPKTTIASVPELTNLLGTEPFESFSRIPASKGDYTIPIEGALGNSYICFHPEGDYHPGQQWSAGQIQHIFRRKNNGPIQLAVLQSQSVHVEDPFSDFWGNGFEAKLVSSKFVDILKVIEMKQVAAHTARWAISNELVVVVNLCSVRRTVEPR</sequence>
<evidence type="ECO:0000313" key="2">
    <source>
        <dbReference type="Proteomes" id="UP001163835"/>
    </source>
</evidence>
<proteinExistence type="predicted"/>
<evidence type="ECO:0000313" key="1">
    <source>
        <dbReference type="EMBL" id="KAJ3806467.1"/>
    </source>
</evidence>
<protein>
    <submittedName>
        <fullName evidence="1">Uncharacterized protein</fullName>
    </submittedName>
</protein>
<reference evidence="1" key="1">
    <citation type="submission" date="2022-09" db="EMBL/GenBank/DDBJ databases">
        <title>A Global Phylogenomic Analysis of the Shiitake Genus Lentinula.</title>
        <authorList>
            <consortium name="DOE Joint Genome Institute"/>
            <person name="Sierra-Patev S."/>
            <person name="Min B."/>
            <person name="Naranjo-Ortiz M."/>
            <person name="Looney B."/>
            <person name="Konkel Z."/>
            <person name="Slot J.C."/>
            <person name="Sakamoto Y."/>
            <person name="Steenwyk J.L."/>
            <person name="Rokas A."/>
            <person name="Carro J."/>
            <person name="Camarero S."/>
            <person name="Ferreira P."/>
            <person name="Molpeceres G."/>
            <person name="Ruiz-Duenas F.J."/>
            <person name="Serrano A."/>
            <person name="Henrissat B."/>
            <person name="Drula E."/>
            <person name="Hughes K.W."/>
            <person name="Mata J.L."/>
            <person name="Ishikawa N.K."/>
            <person name="Vargas-Isla R."/>
            <person name="Ushijima S."/>
            <person name="Smith C.A."/>
            <person name="Ahrendt S."/>
            <person name="Andreopoulos W."/>
            <person name="He G."/>
            <person name="Labutti K."/>
            <person name="Lipzen A."/>
            <person name="Ng V."/>
            <person name="Riley R."/>
            <person name="Sandor L."/>
            <person name="Barry K."/>
            <person name="Martinez A.T."/>
            <person name="Xiao Y."/>
            <person name="Gibbons J.G."/>
            <person name="Terashima K."/>
            <person name="Grigoriev I.V."/>
            <person name="Hibbett D.S."/>
        </authorList>
    </citation>
    <scope>NUCLEOTIDE SEQUENCE</scope>
    <source>
        <strain evidence="1">TMI1499</strain>
    </source>
</reference>
<gene>
    <name evidence="1" type="ORF">F5876DRAFT_49978</name>
</gene>
<organism evidence="1 2">
    <name type="scientific">Lentinula aff. lateritia</name>
    <dbReference type="NCBI Taxonomy" id="2804960"/>
    <lineage>
        <taxon>Eukaryota</taxon>
        <taxon>Fungi</taxon>
        <taxon>Dikarya</taxon>
        <taxon>Basidiomycota</taxon>
        <taxon>Agaricomycotina</taxon>
        <taxon>Agaricomycetes</taxon>
        <taxon>Agaricomycetidae</taxon>
        <taxon>Agaricales</taxon>
        <taxon>Marasmiineae</taxon>
        <taxon>Omphalotaceae</taxon>
        <taxon>Lentinula</taxon>
    </lineage>
</organism>
<name>A0ACC1TPC4_9AGAR</name>
<keyword evidence="2" id="KW-1185">Reference proteome</keyword>
<dbReference type="Proteomes" id="UP001163835">
    <property type="component" value="Unassembled WGS sequence"/>
</dbReference>
<accession>A0ACC1TPC4</accession>